<feature type="domain" description="Thioredoxin" evidence="4">
    <location>
        <begin position="14"/>
        <end position="156"/>
    </location>
</feature>
<reference evidence="5 6" key="1">
    <citation type="journal article" date="2014" name="Int. J. Syst. Evol. Microbiol.">
        <title>Complete genome sequence of Corynebacterium casei LMG S-19264T (=DSM 44701T), isolated from a smear-ripened cheese.</title>
        <authorList>
            <consortium name="US DOE Joint Genome Institute (JGI-PGF)"/>
            <person name="Walter F."/>
            <person name="Albersmeier A."/>
            <person name="Kalinowski J."/>
            <person name="Ruckert C."/>
        </authorList>
    </citation>
    <scope>NUCLEOTIDE SEQUENCE [LARGE SCALE GENOMIC DNA]</scope>
    <source>
        <strain evidence="5 6">NBRC 110095</strain>
    </source>
</reference>
<keyword evidence="3" id="KW-0676">Redox-active center</keyword>
<dbReference type="CDD" id="cd02966">
    <property type="entry name" value="TlpA_like_family"/>
    <property type="match status" value="1"/>
</dbReference>
<name>A0AA37T2V0_9GAMM</name>
<dbReference type="GO" id="GO:0015036">
    <property type="term" value="F:disulfide oxidoreductase activity"/>
    <property type="evidence" value="ECO:0007669"/>
    <property type="project" value="UniProtKB-ARBA"/>
</dbReference>
<evidence type="ECO:0000256" key="3">
    <source>
        <dbReference type="ARBA" id="ARBA00023284"/>
    </source>
</evidence>
<organism evidence="5 6">
    <name type="scientific">Marinibactrum halimedae</name>
    <dbReference type="NCBI Taxonomy" id="1444977"/>
    <lineage>
        <taxon>Bacteria</taxon>
        <taxon>Pseudomonadati</taxon>
        <taxon>Pseudomonadota</taxon>
        <taxon>Gammaproteobacteria</taxon>
        <taxon>Cellvibrionales</taxon>
        <taxon>Cellvibrionaceae</taxon>
        <taxon>Marinibactrum</taxon>
    </lineage>
</organism>
<proteinExistence type="predicted"/>
<protein>
    <submittedName>
        <fullName evidence="5">Thiol:disulfide interchange protein</fullName>
    </submittedName>
</protein>
<comment type="caution">
    <text evidence="5">The sequence shown here is derived from an EMBL/GenBank/DDBJ whole genome shotgun (WGS) entry which is preliminary data.</text>
</comment>
<dbReference type="Gene3D" id="3.40.30.10">
    <property type="entry name" value="Glutaredoxin"/>
    <property type="match status" value="1"/>
</dbReference>
<evidence type="ECO:0000313" key="5">
    <source>
        <dbReference type="EMBL" id="GLS25665.1"/>
    </source>
</evidence>
<evidence type="ECO:0000313" key="6">
    <source>
        <dbReference type="Proteomes" id="UP001156870"/>
    </source>
</evidence>
<dbReference type="GO" id="GO:0017004">
    <property type="term" value="P:cytochrome complex assembly"/>
    <property type="evidence" value="ECO:0007669"/>
    <property type="project" value="UniProtKB-KW"/>
</dbReference>
<dbReference type="AlphaFoldDB" id="A0AA37T2V0"/>
<evidence type="ECO:0000256" key="1">
    <source>
        <dbReference type="ARBA" id="ARBA00004196"/>
    </source>
</evidence>
<dbReference type="InterPro" id="IPR017937">
    <property type="entry name" value="Thioredoxin_CS"/>
</dbReference>
<dbReference type="PANTHER" id="PTHR42852">
    <property type="entry name" value="THIOL:DISULFIDE INTERCHANGE PROTEIN DSBE"/>
    <property type="match status" value="1"/>
</dbReference>
<dbReference type="PROSITE" id="PS00194">
    <property type="entry name" value="THIOREDOXIN_1"/>
    <property type="match status" value="1"/>
</dbReference>
<gene>
    <name evidence="5" type="ORF">GCM10007877_13790</name>
</gene>
<accession>A0AA37T2V0</accession>
<evidence type="ECO:0000256" key="2">
    <source>
        <dbReference type="ARBA" id="ARBA00022748"/>
    </source>
</evidence>
<dbReference type="InterPro" id="IPR050553">
    <property type="entry name" value="Thioredoxin_ResA/DsbE_sf"/>
</dbReference>
<keyword evidence="2" id="KW-0201">Cytochrome c-type biogenesis</keyword>
<dbReference type="PANTHER" id="PTHR42852:SF17">
    <property type="entry name" value="THIOREDOXIN-LIKE PROTEIN HI_1115"/>
    <property type="match status" value="1"/>
</dbReference>
<dbReference type="PROSITE" id="PS51352">
    <property type="entry name" value="THIOREDOXIN_2"/>
    <property type="match status" value="1"/>
</dbReference>
<dbReference type="EMBL" id="BSPD01000033">
    <property type="protein sequence ID" value="GLS25665.1"/>
    <property type="molecule type" value="Genomic_DNA"/>
</dbReference>
<keyword evidence="6" id="KW-1185">Reference proteome</keyword>
<dbReference type="InterPro" id="IPR013766">
    <property type="entry name" value="Thioredoxin_domain"/>
</dbReference>
<dbReference type="Proteomes" id="UP001156870">
    <property type="component" value="Unassembled WGS sequence"/>
</dbReference>
<dbReference type="InterPro" id="IPR013740">
    <property type="entry name" value="Redoxin"/>
</dbReference>
<dbReference type="PRINTS" id="PR00421">
    <property type="entry name" value="THIOREDOXIN"/>
</dbReference>
<evidence type="ECO:0000259" key="4">
    <source>
        <dbReference type="PROSITE" id="PS51352"/>
    </source>
</evidence>
<dbReference type="InterPro" id="IPR036249">
    <property type="entry name" value="Thioredoxin-like_sf"/>
</dbReference>
<dbReference type="SUPFAM" id="SSF52833">
    <property type="entry name" value="Thioredoxin-like"/>
    <property type="match status" value="1"/>
</dbReference>
<comment type="subcellular location">
    <subcellularLocation>
        <location evidence="1">Cell envelope</location>
    </subcellularLocation>
</comment>
<dbReference type="Pfam" id="PF08534">
    <property type="entry name" value="Redoxin"/>
    <property type="match status" value="1"/>
</dbReference>
<dbReference type="GO" id="GO:0030313">
    <property type="term" value="C:cell envelope"/>
    <property type="evidence" value="ECO:0007669"/>
    <property type="project" value="UniProtKB-SubCell"/>
</dbReference>
<sequence length="158" mass="17723">MALSSCFLPYTHGVEVGETAPKFTLPDIHQSTSITLDSYKGKIVLVDFWASWCGPCRKSLPFFTDLKKEHANKPFEILAINLDESAEDGKDFLKKINTNYPILYAGADSNLPQKYGVEAMPTSFIIDAQGKIWLIHKGMKDNDKSVVRYHIKEALKGL</sequence>